<dbReference type="SMART" id="SM00530">
    <property type="entry name" value="HTH_XRE"/>
    <property type="match status" value="1"/>
</dbReference>
<dbReference type="PANTHER" id="PTHR46558:SF4">
    <property type="entry name" value="DNA-BIDING PHAGE PROTEIN"/>
    <property type="match status" value="1"/>
</dbReference>
<dbReference type="GO" id="GO:0003677">
    <property type="term" value="F:DNA binding"/>
    <property type="evidence" value="ECO:0007669"/>
    <property type="project" value="UniProtKB-KW"/>
</dbReference>
<evidence type="ECO:0000259" key="2">
    <source>
        <dbReference type="PROSITE" id="PS50943"/>
    </source>
</evidence>
<evidence type="ECO:0000313" key="3">
    <source>
        <dbReference type="EMBL" id="MPM35633.1"/>
    </source>
</evidence>
<dbReference type="EMBL" id="VSSQ01007346">
    <property type="protein sequence ID" value="MPM35633.1"/>
    <property type="molecule type" value="Genomic_DNA"/>
</dbReference>
<dbReference type="SUPFAM" id="SSF47413">
    <property type="entry name" value="lambda repressor-like DNA-binding domains"/>
    <property type="match status" value="1"/>
</dbReference>
<dbReference type="PROSITE" id="PS50943">
    <property type="entry name" value="HTH_CROC1"/>
    <property type="match status" value="1"/>
</dbReference>
<keyword evidence="1" id="KW-0238">DNA-binding</keyword>
<dbReference type="Pfam" id="PF01381">
    <property type="entry name" value="HTH_3"/>
    <property type="match status" value="1"/>
</dbReference>
<reference evidence="3" key="1">
    <citation type="submission" date="2019-08" db="EMBL/GenBank/DDBJ databases">
        <authorList>
            <person name="Kucharzyk K."/>
            <person name="Murdoch R.W."/>
            <person name="Higgins S."/>
            <person name="Loffler F."/>
        </authorList>
    </citation>
    <scope>NUCLEOTIDE SEQUENCE</scope>
</reference>
<proteinExistence type="predicted"/>
<evidence type="ECO:0000256" key="1">
    <source>
        <dbReference type="ARBA" id="ARBA00023125"/>
    </source>
</evidence>
<comment type="caution">
    <text evidence="3">The sequence shown here is derived from an EMBL/GenBank/DDBJ whole genome shotgun (WGS) entry which is preliminary data.</text>
</comment>
<accession>A0A644ZAA2</accession>
<dbReference type="InterPro" id="IPR001387">
    <property type="entry name" value="Cro/C1-type_HTH"/>
</dbReference>
<organism evidence="3">
    <name type="scientific">bioreactor metagenome</name>
    <dbReference type="NCBI Taxonomy" id="1076179"/>
    <lineage>
        <taxon>unclassified sequences</taxon>
        <taxon>metagenomes</taxon>
        <taxon>ecological metagenomes</taxon>
    </lineage>
</organism>
<sequence>MGIDYELLGQRIREARIKAGMTQASLSGIIDLSPAHYSHIESGKARINLPTMVAIAQALDTTIDSLLYDSTPVLVDAYDRDFKNLLDDCTRDERGILLQNAIQMKAVMKRNR</sequence>
<gene>
    <name evidence="3" type="ORF">SDC9_82226</name>
</gene>
<dbReference type="Gene3D" id="1.10.260.40">
    <property type="entry name" value="lambda repressor-like DNA-binding domains"/>
    <property type="match status" value="1"/>
</dbReference>
<dbReference type="PANTHER" id="PTHR46558">
    <property type="entry name" value="TRACRIPTIONAL REGULATORY PROTEIN-RELATED-RELATED"/>
    <property type="match status" value="1"/>
</dbReference>
<protein>
    <recommendedName>
        <fullName evidence="2">HTH cro/C1-type domain-containing protein</fullName>
    </recommendedName>
</protein>
<dbReference type="AlphaFoldDB" id="A0A644ZAA2"/>
<dbReference type="CDD" id="cd00093">
    <property type="entry name" value="HTH_XRE"/>
    <property type="match status" value="1"/>
</dbReference>
<feature type="domain" description="HTH cro/C1-type" evidence="2">
    <location>
        <begin position="12"/>
        <end position="66"/>
    </location>
</feature>
<name>A0A644ZAA2_9ZZZZ</name>
<dbReference type="InterPro" id="IPR010982">
    <property type="entry name" value="Lambda_DNA-bd_dom_sf"/>
</dbReference>